<evidence type="ECO:0000256" key="1">
    <source>
        <dbReference type="ARBA" id="ARBA00007191"/>
    </source>
</evidence>
<dbReference type="STRING" id="188477.A0A3S1BIC1"/>
<organism evidence="3 4">
    <name type="scientific">Elysia chlorotica</name>
    <name type="common">Eastern emerald elysia</name>
    <name type="synonym">Sea slug</name>
    <dbReference type="NCBI Taxonomy" id="188477"/>
    <lineage>
        <taxon>Eukaryota</taxon>
        <taxon>Metazoa</taxon>
        <taxon>Spiralia</taxon>
        <taxon>Lophotrochozoa</taxon>
        <taxon>Mollusca</taxon>
        <taxon>Gastropoda</taxon>
        <taxon>Heterobranchia</taxon>
        <taxon>Euthyneura</taxon>
        <taxon>Panpulmonata</taxon>
        <taxon>Sacoglossa</taxon>
        <taxon>Placobranchoidea</taxon>
        <taxon>Plakobranchidae</taxon>
        <taxon>Elysia</taxon>
    </lineage>
</organism>
<feature type="domain" description="Roadblock/LAMTOR2" evidence="2">
    <location>
        <begin position="3"/>
        <end position="93"/>
    </location>
</feature>
<dbReference type="EMBL" id="RQTK01000069">
    <property type="protein sequence ID" value="RUS88984.1"/>
    <property type="molecule type" value="Genomic_DNA"/>
</dbReference>
<dbReference type="SUPFAM" id="SSF103196">
    <property type="entry name" value="Roadblock/LC7 domain"/>
    <property type="match status" value="1"/>
</dbReference>
<comment type="caution">
    <text evidence="3">The sequence shown here is derived from an EMBL/GenBank/DDBJ whole genome shotgun (WGS) entry which is preliminary data.</text>
</comment>
<dbReference type="Proteomes" id="UP000271974">
    <property type="component" value="Unassembled WGS sequence"/>
</dbReference>
<keyword evidence="4" id="KW-1185">Reference proteome</keyword>
<sequence>MDCYDIMKRITTHRGVKQLVVINKEGLPLRTFPAESGGLEDSQIQSLHELAGAARRMVRDVDPTDDLMFLRVCSKTDEILVSPDMSFTVVVFQENYEKQAATV</sequence>
<gene>
    <name evidence="3" type="ORF">EGW08_003231</name>
</gene>
<protein>
    <recommendedName>
        <fullName evidence="2">Roadblock/LAMTOR2 domain-containing protein</fullName>
    </recommendedName>
</protein>
<dbReference type="SMART" id="SM00960">
    <property type="entry name" value="Robl_LC7"/>
    <property type="match status" value="1"/>
</dbReference>
<dbReference type="OrthoDB" id="9985637at2759"/>
<evidence type="ECO:0000313" key="4">
    <source>
        <dbReference type="Proteomes" id="UP000271974"/>
    </source>
</evidence>
<proteinExistence type="inferred from homology"/>
<dbReference type="PANTHER" id="PTHR10779">
    <property type="entry name" value="DYNEIN LIGHT CHAIN ROADBLOCK"/>
    <property type="match status" value="1"/>
</dbReference>
<dbReference type="InterPro" id="IPR004942">
    <property type="entry name" value="Roadblock/LAMTOR2_dom"/>
</dbReference>
<evidence type="ECO:0000259" key="2">
    <source>
        <dbReference type="SMART" id="SM00960"/>
    </source>
</evidence>
<comment type="similarity">
    <text evidence="1">Belongs to the GAMAD family.</text>
</comment>
<evidence type="ECO:0000313" key="3">
    <source>
        <dbReference type="EMBL" id="RUS88984.1"/>
    </source>
</evidence>
<accession>A0A3S1BIC1</accession>
<reference evidence="3 4" key="1">
    <citation type="submission" date="2019-01" db="EMBL/GenBank/DDBJ databases">
        <title>A draft genome assembly of the solar-powered sea slug Elysia chlorotica.</title>
        <authorList>
            <person name="Cai H."/>
            <person name="Li Q."/>
            <person name="Fang X."/>
            <person name="Li J."/>
            <person name="Curtis N.E."/>
            <person name="Altenburger A."/>
            <person name="Shibata T."/>
            <person name="Feng M."/>
            <person name="Maeda T."/>
            <person name="Schwartz J.A."/>
            <person name="Shigenobu S."/>
            <person name="Lundholm N."/>
            <person name="Nishiyama T."/>
            <person name="Yang H."/>
            <person name="Hasebe M."/>
            <person name="Li S."/>
            <person name="Pierce S.K."/>
            <person name="Wang J."/>
        </authorList>
    </citation>
    <scope>NUCLEOTIDE SEQUENCE [LARGE SCALE GENOMIC DNA]</scope>
    <source>
        <strain evidence="3">EC2010</strain>
        <tissue evidence="3">Whole organism of an adult</tissue>
    </source>
</reference>
<dbReference type="Gene3D" id="3.30.450.30">
    <property type="entry name" value="Dynein light chain 2a, cytoplasmic"/>
    <property type="match status" value="1"/>
</dbReference>
<name>A0A3S1BIC1_ELYCH</name>
<dbReference type="AlphaFoldDB" id="A0A3S1BIC1"/>
<dbReference type="Pfam" id="PF03259">
    <property type="entry name" value="Robl_LC7"/>
    <property type="match status" value="1"/>
</dbReference>